<dbReference type="GO" id="GO:0003993">
    <property type="term" value="F:acid phosphatase activity"/>
    <property type="evidence" value="ECO:0007669"/>
    <property type="project" value="InterPro"/>
</dbReference>
<dbReference type="Pfam" id="PF16656">
    <property type="entry name" value="Pur_ac_phosph_N"/>
    <property type="match status" value="1"/>
</dbReference>
<dbReference type="AlphaFoldDB" id="A0A2N6QQU8"/>
<dbReference type="SUPFAM" id="SSF49363">
    <property type="entry name" value="Purple acid phosphatase, N-terminal domain"/>
    <property type="match status" value="1"/>
</dbReference>
<proteinExistence type="predicted"/>
<dbReference type="CDD" id="cd00063">
    <property type="entry name" value="FN3"/>
    <property type="match status" value="1"/>
</dbReference>
<evidence type="ECO:0000313" key="3">
    <source>
        <dbReference type="Proteomes" id="UP000235564"/>
    </source>
</evidence>
<dbReference type="EMBL" id="PNGJ01000005">
    <property type="protein sequence ID" value="PMC24101.1"/>
    <property type="molecule type" value="Genomic_DNA"/>
</dbReference>
<evidence type="ECO:0000313" key="2">
    <source>
        <dbReference type="EMBL" id="PMC24101.1"/>
    </source>
</evidence>
<reference evidence="2 3" key="1">
    <citation type="submission" date="2017-09" db="EMBL/GenBank/DDBJ databases">
        <title>Bacterial strain isolated from the female urinary microbiota.</title>
        <authorList>
            <person name="Thomas-White K."/>
            <person name="Kumar N."/>
            <person name="Forster S."/>
            <person name="Putonti C."/>
            <person name="Lawley T."/>
            <person name="Wolfe A.J."/>
        </authorList>
    </citation>
    <scope>NUCLEOTIDE SEQUENCE [LARGE SCALE GENOMIC DNA]</scope>
    <source>
        <strain evidence="2 3">UMB0536</strain>
    </source>
</reference>
<dbReference type="Proteomes" id="UP000235564">
    <property type="component" value="Unassembled WGS sequence"/>
</dbReference>
<dbReference type="Gene3D" id="2.60.40.380">
    <property type="entry name" value="Purple acid phosphatase-like, N-terminal"/>
    <property type="match status" value="1"/>
</dbReference>
<dbReference type="InterPro" id="IPR008963">
    <property type="entry name" value="Purple_acid_Pase-like_N"/>
</dbReference>
<gene>
    <name evidence="2" type="ORF">CJ231_07440</name>
</gene>
<name>A0A2N6QQU8_9BACT</name>
<feature type="domain" description="Purple acid phosphatase N-terminal" evidence="1">
    <location>
        <begin position="47"/>
        <end position="118"/>
    </location>
</feature>
<evidence type="ECO:0000259" key="1">
    <source>
        <dbReference type="Pfam" id="PF16656"/>
    </source>
</evidence>
<sequence length="158" mass="17858">MRNTNIIMTKHFIHPATLFMTLMLFPTLGWAEGIKLLHGSYLDMVQEDNATIVWVADKPSVGWVEVVPDDGTDFYSVARPKFHDTNIGIKRTSLIHSVKLTNLKPGTRYRYRVYAQDYPILVNSNNSSVTAQTGNGQLDVKVLDLNGKTTFHKTYSAR</sequence>
<comment type="caution">
    <text evidence="2">The sequence shown here is derived from an EMBL/GenBank/DDBJ whole genome shotgun (WGS) entry which is preliminary data.</text>
</comment>
<accession>A0A2N6QQU8</accession>
<dbReference type="InterPro" id="IPR003961">
    <property type="entry name" value="FN3_dom"/>
</dbReference>
<protein>
    <recommendedName>
        <fullName evidence="1">Purple acid phosphatase N-terminal domain-containing protein</fullName>
    </recommendedName>
</protein>
<organism evidence="2 3">
    <name type="scientific">Hoylesella buccalis</name>
    <dbReference type="NCBI Taxonomy" id="28127"/>
    <lineage>
        <taxon>Bacteria</taxon>
        <taxon>Pseudomonadati</taxon>
        <taxon>Bacteroidota</taxon>
        <taxon>Bacteroidia</taxon>
        <taxon>Bacteroidales</taxon>
        <taxon>Prevotellaceae</taxon>
        <taxon>Hoylesella</taxon>
    </lineage>
</organism>
<dbReference type="InterPro" id="IPR015914">
    <property type="entry name" value="PAPs_N"/>
</dbReference>
<dbReference type="GO" id="GO:0046872">
    <property type="term" value="F:metal ion binding"/>
    <property type="evidence" value="ECO:0007669"/>
    <property type="project" value="InterPro"/>
</dbReference>
<dbReference type="RefSeq" id="WP_102697425.1">
    <property type="nucleotide sequence ID" value="NZ_PNGJ01000005.1"/>
</dbReference>